<proteinExistence type="predicted"/>
<sequence length="208" mass="21843">MDSNLQNVSSSQFMNETSTGGISNQVIIFVLLALIILSFLGINLLTMVGTVIETIVSILGPFFAQVLSIFGYTTGSVLNKTADVVGDVAKTGVDVAEGSLQSVGSILKDASRKHVDPTAASQLDNVLNVSPNRMNEPSPSPSESPIQKPITAGKTGWCLVGEYEGKRGCVEVGEQDKCMSGQLFASLNGCANPNIFPIISSSSSKNNK</sequence>
<dbReference type="EMBL" id="MN739081">
    <property type="protein sequence ID" value="QHS87436.1"/>
    <property type="molecule type" value="Genomic_DNA"/>
</dbReference>
<reference evidence="3" key="1">
    <citation type="journal article" date="2020" name="Nature">
        <title>Giant virus diversity and host interactions through global metagenomics.</title>
        <authorList>
            <person name="Schulz F."/>
            <person name="Roux S."/>
            <person name="Paez-Espino D."/>
            <person name="Jungbluth S."/>
            <person name="Walsh D.A."/>
            <person name="Denef V.J."/>
            <person name="McMahon K.D."/>
            <person name="Konstantinidis K.T."/>
            <person name="Eloe-Fadrosh E.A."/>
            <person name="Kyrpides N.C."/>
            <person name="Woyke T."/>
        </authorList>
    </citation>
    <scope>NUCLEOTIDE SEQUENCE</scope>
    <source>
        <strain evidence="3">GVMAG-M-3300010157-4</strain>
    </source>
</reference>
<evidence type="ECO:0000256" key="2">
    <source>
        <dbReference type="SAM" id="Phobius"/>
    </source>
</evidence>
<keyword evidence="2" id="KW-1133">Transmembrane helix</keyword>
<feature type="transmembrane region" description="Helical" evidence="2">
    <location>
        <begin position="26"/>
        <end position="45"/>
    </location>
</feature>
<keyword evidence="2" id="KW-0812">Transmembrane</keyword>
<organism evidence="3">
    <name type="scientific">viral metagenome</name>
    <dbReference type="NCBI Taxonomy" id="1070528"/>
    <lineage>
        <taxon>unclassified sequences</taxon>
        <taxon>metagenomes</taxon>
        <taxon>organismal metagenomes</taxon>
    </lineage>
</organism>
<evidence type="ECO:0000313" key="3">
    <source>
        <dbReference type="EMBL" id="QHS87436.1"/>
    </source>
</evidence>
<keyword evidence="2" id="KW-0472">Membrane</keyword>
<name>A0A6C0B5Q6_9ZZZZ</name>
<dbReference type="AlphaFoldDB" id="A0A6C0B5Q6"/>
<feature type="transmembrane region" description="Helical" evidence="2">
    <location>
        <begin position="52"/>
        <end position="72"/>
    </location>
</feature>
<feature type="region of interest" description="Disordered" evidence="1">
    <location>
        <begin position="129"/>
        <end position="148"/>
    </location>
</feature>
<evidence type="ECO:0000256" key="1">
    <source>
        <dbReference type="SAM" id="MobiDB-lite"/>
    </source>
</evidence>
<accession>A0A6C0B5Q6</accession>
<protein>
    <submittedName>
        <fullName evidence="3">Uncharacterized protein</fullName>
    </submittedName>
</protein>